<dbReference type="PANTHER" id="PTHR33067">
    <property type="entry name" value="RNA-DIRECTED DNA POLYMERASE-RELATED"/>
    <property type="match status" value="1"/>
</dbReference>
<protein>
    <recommendedName>
        <fullName evidence="4">Reverse transcriptase domain-containing protein</fullName>
    </recommendedName>
</protein>
<feature type="region of interest" description="Disordered" evidence="2">
    <location>
        <begin position="304"/>
        <end position="359"/>
    </location>
</feature>
<gene>
    <name evidence="3" type="ORF">Tci_063795</name>
</gene>
<organism evidence="3">
    <name type="scientific">Tanacetum cinerariifolium</name>
    <name type="common">Dalmatian daisy</name>
    <name type="synonym">Chrysanthemum cinerariifolium</name>
    <dbReference type="NCBI Taxonomy" id="118510"/>
    <lineage>
        <taxon>Eukaryota</taxon>
        <taxon>Viridiplantae</taxon>
        <taxon>Streptophyta</taxon>
        <taxon>Embryophyta</taxon>
        <taxon>Tracheophyta</taxon>
        <taxon>Spermatophyta</taxon>
        <taxon>Magnoliopsida</taxon>
        <taxon>eudicotyledons</taxon>
        <taxon>Gunneridae</taxon>
        <taxon>Pentapetalae</taxon>
        <taxon>asterids</taxon>
        <taxon>campanulids</taxon>
        <taxon>Asterales</taxon>
        <taxon>Asteraceae</taxon>
        <taxon>Asteroideae</taxon>
        <taxon>Anthemideae</taxon>
        <taxon>Anthemidinae</taxon>
        <taxon>Tanacetum</taxon>
    </lineage>
</organism>
<reference evidence="3" key="1">
    <citation type="journal article" date="2019" name="Sci. Rep.">
        <title>Draft genome of Tanacetum cinerariifolium, the natural source of mosquito coil.</title>
        <authorList>
            <person name="Yamashiro T."/>
            <person name="Shiraishi A."/>
            <person name="Satake H."/>
            <person name="Nakayama K."/>
        </authorList>
    </citation>
    <scope>NUCLEOTIDE SEQUENCE</scope>
</reference>
<feature type="coiled-coil region" evidence="1">
    <location>
        <begin position="414"/>
        <end position="448"/>
    </location>
</feature>
<evidence type="ECO:0000313" key="3">
    <source>
        <dbReference type="EMBL" id="GEU91817.1"/>
    </source>
</evidence>
<evidence type="ECO:0008006" key="4">
    <source>
        <dbReference type="Google" id="ProtNLM"/>
    </source>
</evidence>
<name>A0A6L2P1N9_TANCI</name>
<dbReference type="AlphaFoldDB" id="A0A6L2P1N9"/>
<dbReference type="EMBL" id="BKCJ010010489">
    <property type="protein sequence ID" value="GEU91817.1"/>
    <property type="molecule type" value="Genomic_DNA"/>
</dbReference>
<feature type="compositionally biased region" description="Basic and acidic residues" evidence="2">
    <location>
        <begin position="304"/>
        <end position="315"/>
    </location>
</feature>
<dbReference type="InterPro" id="IPR021109">
    <property type="entry name" value="Peptidase_aspartic_dom_sf"/>
</dbReference>
<sequence length="529" mass="60687">MPKYAKILKGLLTNRARLEEACTITMNERCSAVLLNKFPSKEKDPSSFTIPCDIGELHINNALADLGASISLMPYTMYEKLGLGELKATRMSLELADRSIQYPRGIVENVLIKFDKFILPIDYIILDIPEDSRVPIILGRPFLATARAMIDVFNKIIMLKVGDDEVIFDMDQSIKRSPAKDDECYGVDDLVDAINTEDQEILANDMSALFLLKGLEKSIDQSELESCESFECKAIDDSDLGELIRRIEYIKHKAYCALKQSNMDLTAAAKNHFMELNELMELRDGAYKNTRIYKERTKRWHDSRLRGDKNFKVGDKSPPSTSPPSASPSPSPSRKRSRSPSPPQLPFPSSLPSDMLPPRKRFRMTPLQTEATEETTNETLTETTTPFIFPRLIRHEGLFEEIHDHLRKVSLERINTLELEVETLCDRVEIAEHRTDNLQDALRRARDEIVEHQVHHEATEPHNFKETEGVVGLTRWFEKMMSVFYINSYAKNCQKEKVITYAYRLLKTHEKNYTTYDLELGVLVFTLKI</sequence>
<dbReference type="PANTHER" id="PTHR33067:SF35">
    <property type="entry name" value="ASPARTIC PEPTIDASE DDI1-TYPE DOMAIN-CONTAINING PROTEIN"/>
    <property type="match status" value="1"/>
</dbReference>
<dbReference type="Gene3D" id="2.40.70.10">
    <property type="entry name" value="Acid Proteases"/>
    <property type="match status" value="1"/>
</dbReference>
<evidence type="ECO:0000256" key="2">
    <source>
        <dbReference type="SAM" id="MobiDB-lite"/>
    </source>
</evidence>
<evidence type="ECO:0000256" key="1">
    <source>
        <dbReference type="SAM" id="Coils"/>
    </source>
</evidence>
<proteinExistence type="predicted"/>
<dbReference type="CDD" id="cd00303">
    <property type="entry name" value="retropepsin_like"/>
    <property type="match status" value="1"/>
</dbReference>
<accession>A0A6L2P1N9</accession>
<comment type="caution">
    <text evidence="3">The sequence shown here is derived from an EMBL/GenBank/DDBJ whole genome shotgun (WGS) entry which is preliminary data.</text>
</comment>
<keyword evidence="1" id="KW-0175">Coiled coil</keyword>
<feature type="compositionally biased region" description="Pro residues" evidence="2">
    <location>
        <begin position="320"/>
        <end position="331"/>
    </location>
</feature>